<dbReference type="CDD" id="cd00397">
    <property type="entry name" value="DNA_BRE_C"/>
    <property type="match status" value="1"/>
</dbReference>
<gene>
    <name evidence="4" type="ORF">S12H4_32168</name>
</gene>
<comment type="caution">
    <text evidence="4">The sequence shown here is derived from an EMBL/GenBank/DDBJ whole genome shotgun (WGS) entry which is preliminary data.</text>
</comment>
<dbReference type="SUPFAM" id="SSF56349">
    <property type="entry name" value="DNA breaking-rejoining enzymes"/>
    <property type="match status" value="1"/>
</dbReference>
<evidence type="ECO:0000259" key="3">
    <source>
        <dbReference type="PROSITE" id="PS51898"/>
    </source>
</evidence>
<accession>X1TA93</accession>
<proteinExistence type="predicted"/>
<dbReference type="AlphaFoldDB" id="X1TA93"/>
<dbReference type="GO" id="GO:0006310">
    <property type="term" value="P:DNA recombination"/>
    <property type="evidence" value="ECO:0007669"/>
    <property type="project" value="UniProtKB-KW"/>
</dbReference>
<dbReference type="PANTHER" id="PTHR30349">
    <property type="entry name" value="PHAGE INTEGRASE-RELATED"/>
    <property type="match status" value="1"/>
</dbReference>
<dbReference type="GO" id="GO:0015074">
    <property type="term" value="P:DNA integration"/>
    <property type="evidence" value="ECO:0007669"/>
    <property type="project" value="InterPro"/>
</dbReference>
<dbReference type="InterPro" id="IPR013762">
    <property type="entry name" value="Integrase-like_cat_sf"/>
</dbReference>
<keyword evidence="2" id="KW-0233">DNA recombination</keyword>
<feature type="domain" description="Tyr recombinase" evidence="3">
    <location>
        <begin position="1"/>
        <end position="174"/>
    </location>
</feature>
<evidence type="ECO:0000313" key="4">
    <source>
        <dbReference type="EMBL" id="GAJ02258.1"/>
    </source>
</evidence>
<name>X1TA93_9ZZZZ</name>
<organism evidence="4">
    <name type="scientific">marine sediment metagenome</name>
    <dbReference type="NCBI Taxonomy" id="412755"/>
    <lineage>
        <taxon>unclassified sequences</taxon>
        <taxon>metagenomes</taxon>
        <taxon>ecological metagenomes</taxon>
    </lineage>
</organism>
<protein>
    <recommendedName>
        <fullName evidence="3">Tyr recombinase domain-containing protein</fullName>
    </recommendedName>
</protein>
<dbReference type="EMBL" id="BARW01018840">
    <property type="protein sequence ID" value="GAJ02258.1"/>
    <property type="molecule type" value="Genomic_DNA"/>
</dbReference>
<dbReference type="PROSITE" id="PS51898">
    <property type="entry name" value="TYR_RECOMBINASE"/>
    <property type="match status" value="1"/>
</dbReference>
<reference evidence="4" key="1">
    <citation type="journal article" date="2014" name="Front. Microbiol.">
        <title>High frequency of phylogenetically diverse reductive dehalogenase-homologous genes in deep subseafloor sedimentary metagenomes.</title>
        <authorList>
            <person name="Kawai M."/>
            <person name="Futagami T."/>
            <person name="Toyoda A."/>
            <person name="Takaki Y."/>
            <person name="Nishi S."/>
            <person name="Hori S."/>
            <person name="Arai W."/>
            <person name="Tsubouchi T."/>
            <person name="Morono Y."/>
            <person name="Uchiyama I."/>
            <person name="Ito T."/>
            <person name="Fujiyama A."/>
            <person name="Inagaki F."/>
            <person name="Takami H."/>
        </authorList>
    </citation>
    <scope>NUCLEOTIDE SEQUENCE</scope>
    <source>
        <strain evidence="4">Expedition CK06-06</strain>
    </source>
</reference>
<feature type="non-terminal residue" evidence="4">
    <location>
        <position position="1"/>
    </location>
</feature>
<dbReference type="InterPro" id="IPR002104">
    <property type="entry name" value="Integrase_catalytic"/>
</dbReference>
<keyword evidence="1" id="KW-0238">DNA-binding</keyword>
<evidence type="ECO:0000256" key="1">
    <source>
        <dbReference type="ARBA" id="ARBA00023125"/>
    </source>
</evidence>
<dbReference type="Pfam" id="PF00589">
    <property type="entry name" value="Phage_integrase"/>
    <property type="match status" value="1"/>
</dbReference>
<dbReference type="InterPro" id="IPR011010">
    <property type="entry name" value="DNA_brk_join_enz"/>
</dbReference>
<dbReference type="InterPro" id="IPR050090">
    <property type="entry name" value="Tyrosine_recombinase_XerCD"/>
</dbReference>
<evidence type="ECO:0000256" key="2">
    <source>
        <dbReference type="ARBA" id="ARBA00023172"/>
    </source>
</evidence>
<dbReference type="PANTHER" id="PTHR30349:SF41">
    <property type="entry name" value="INTEGRASE_RECOMBINASE PROTEIN MJ0367-RELATED"/>
    <property type="match status" value="1"/>
</dbReference>
<dbReference type="Gene3D" id="1.10.443.10">
    <property type="entry name" value="Intergrase catalytic core"/>
    <property type="match status" value="1"/>
</dbReference>
<sequence length="178" mass="20693">VPYLTLEEIKQLCVVARKRRCGERDSLLIKALFETGLRVSELISVTPAKIQTFEGHAVISVRRKGEKKEAMTACPDNLAYMLKSYSYTKNLKPNDRIFNITRQRAWQIVKEIGLQAGFTKKIWCHLFRHSDAIYRLRMTGNPKALQHHLNHRSPIMTLRYLATLTYEDSLRIMQGVEF</sequence>
<dbReference type="GO" id="GO:0003677">
    <property type="term" value="F:DNA binding"/>
    <property type="evidence" value="ECO:0007669"/>
    <property type="project" value="UniProtKB-KW"/>
</dbReference>